<name>A0A645HPS7_9ZZZZ</name>
<proteinExistence type="predicted"/>
<sequence length="65" mass="7249">MSFLCHQLADFSVAQQGERFPFKIHARLAVAKTVISGMGGFVALQQVPTQSDNETDRHLRHRVGI</sequence>
<gene>
    <name evidence="1" type="ORF">SDC9_187785</name>
</gene>
<protein>
    <submittedName>
        <fullName evidence="1">Uncharacterized protein</fullName>
    </submittedName>
</protein>
<organism evidence="1">
    <name type="scientific">bioreactor metagenome</name>
    <dbReference type="NCBI Taxonomy" id="1076179"/>
    <lineage>
        <taxon>unclassified sequences</taxon>
        <taxon>metagenomes</taxon>
        <taxon>ecological metagenomes</taxon>
    </lineage>
</organism>
<dbReference type="AlphaFoldDB" id="A0A645HPS7"/>
<comment type="caution">
    <text evidence="1">The sequence shown here is derived from an EMBL/GenBank/DDBJ whole genome shotgun (WGS) entry which is preliminary data.</text>
</comment>
<accession>A0A645HPS7</accession>
<evidence type="ECO:0000313" key="1">
    <source>
        <dbReference type="EMBL" id="MPN40249.1"/>
    </source>
</evidence>
<dbReference type="EMBL" id="VSSQ01096529">
    <property type="protein sequence ID" value="MPN40249.1"/>
    <property type="molecule type" value="Genomic_DNA"/>
</dbReference>
<reference evidence="1" key="1">
    <citation type="submission" date="2019-08" db="EMBL/GenBank/DDBJ databases">
        <authorList>
            <person name="Kucharzyk K."/>
            <person name="Murdoch R.W."/>
            <person name="Higgins S."/>
            <person name="Loffler F."/>
        </authorList>
    </citation>
    <scope>NUCLEOTIDE SEQUENCE</scope>
</reference>